<organism evidence="4 5">
    <name type="scientific">Mycena albidolilacea</name>
    <dbReference type="NCBI Taxonomy" id="1033008"/>
    <lineage>
        <taxon>Eukaryota</taxon>
        <taxon>Fungi</taxon>
        <taxon>Dikarya</taxon>
        <taxon>Basidiomycota</taxon>
        <taxon>Agaricomycotina</taxon>
        <taxon>Agaricomycetes</taxon>
        <taxon>Agaricomycetidae</taxon>
        <taxon>Agaricales</taxon>
        <taxon>Marasmiineae</taxon>
        <taxon>Mycenaceae</taxon>
        <taxon>Mycena</taxon>
    </lineage>
</organism>
<comment type="similarity">
    <text evidence="1">Belongs to the glycosyltransferase 90 family.</text>
</comment>
<dbReference type="SMART" id="SM00672">
    <property type="entry name" value="CAP10"/>
    <property type="match status" value="1"/>
</dbReference>
<reference evidence="4" key="1">
    <citation type="submission" date="2023-03" db="EMBL/GenBank/DDBJ databases">
        <title>Massive genome expansion in bonnet fungi (Mycena s.s.) driven by repeated elements and novel gene families across ecological guilds.</title>
        <authorList>
            <consortium name="Lawrence Berkeley National Laboratory"/>
            <person name="Harder C.B."/>
            <person name="Miyauchi S."/>
            <person name="Viragh M."/>
            <person name="Kuo A."/>
            <person name="Thoen E."/>
            <person name="Andreopoulos B."/>
            <person name="Lu D."/>
            <person name="Skrede I."/>
            <person name="Drula E."/>
            <person name="Henrissat B."/>
            <person name="Morin E."/>
            <person name="Kohler A."/>
            <person name="Barry K."/>
            <person name="LaButti K."/>
            <person name="Morin E."/>
            <person name="Salamov A."/>
            <person name="Lipzen A."/>
            <person name="Mereny Z."/>
            <person name="Hegedus B."/>
            <person name="Baldrian P."/>
            <person name="Stursova M."/>
            <person name="Weitz H."/>
            <person name="Taylor A."/>
            <person name="Grigoriev I.V."/>
            <person name="Nagy L.G."/>
            <person name="Martin F."/>
            <person name="Kauserud H."/>
        </authorList>
    </citation>
    <scope>NUCLEOTIDE SEQUENCE</scope>
    <source>
        <strain evidence="4">CBHHK002</strain>
    </source>
</reference>
<dbReference type="Pfam" id="PF05686">
    <property type="entry name" value="Glyco_transf_90"/>
    <property type="match status" value="1"/>
</dbReference>
<gene>
    <name evidence="4" type="ORF">DFH08DRAFT_1083922</name>
</gene>
<protein>
    <recommendedName>
        <fullName evidence="3">Glycosyl transferase CAP10 domain-containing protein</fullName>
    </recommendedName>
</protein>
<comment type="caution">
    <text evidence="4">The sequence shown here is derived from an EMBL/GenBank/DDBJ whole genome shotgun (WGS) entry which is preliminary data.</text>
</comment>
<dbReference type="EMBL" id="JARIHO010000035">
    <property type="protein sequence ID" value="KAJ7331419.1"/>
    <property type="molecule type" value="Genomic_DNA"/>
</dbReference>
<dbReference type="GO" id="GO:0016740">
    <property type="term" value="F:transferase activity"/>
    <property type="evidence" value="ECO:0007669"/>
    <property type="project" value="UniProtKB-KW"/>
</dbReference>
<dbReference type="AlphaFoldDB" id="A0AAD7EKC0"/>
<evidence type="ECO:0000259" key="3">
    <source>
        <dbReference type="SMART" id="SM00672"/>
    </source>
</evidence>
<feature type="domain" description="Glycosyl transferase CAP10" evidence="3">
    <location>
        <begin position="179"/>
        <end position="431"/>
    </location>
</feature>
<name>A0AAD7EKC0_9AGAR</name>
<proteinExistence type="inferred from homology"/>
<keyword evidence="5" id="KW-1185">Reference proteome</keyword>
<evidence type="ECO:0000256" key="2">
    <source>
        <dbReference type="ARBA" id="ARBA00022679"/>
    </source>
</evidence>
<dbReference type="InterPro" id="IPR006598">
    <property type="entry name" value="CAP10"/>
</dbReference>
<evidence type="ECO:0000313" key="4">
    <source>
        <dbReference type="EMBL" id="KAJ7331419.1"/>
    </source>
</evidence>
<dbReference type="PANTHER" id="PTHR12203">
    <property type="entry name" value="KDEL LYS-ASP-GLU-LEU CONTAINING - RELATED"/>
    <property type="match status" value="1"/>
</dbReference>
<evidence type="ECO:0000313" key="5">
    <source>
        <dbReference type="Proteomes" id="UP001218218"/>
    </source>
</evidence>
<dbReference type="PANTHER" id="PTHR12203:SF35">
    <property type="entry name" value="PROTEIN O-GLUCOSYLTRANSFERASE 1"/>
    <property type="match status" value="1"/>
</dbReference>
<accession>A0AAD7EKC0</accession>
<dbReference type="InterPro" id="IPR051091">
    <property type="entry name" value="O-Glucosyltr/Glycosyltrsf_90"/>
</dbReference>
<sequence length="436" mass="49807">MPSFLLPLYSPRSLMDWASSCRSRRPRYCLALLGGVCALIFLATISNTTFPSPAKKQINAIIASQSKNLKQARARYILKNNRPPPPNFDKWFTFARENKCLIDDYDQIHQDFEPFYRIWEKNSTHFQNMIRMGLDMVIPDSRPDGLTNIAITDGKVSAPNDRTYFDNEWRDRIAKFAHILPDMDVLVNGHDEPRVMFNTQDSDARLAATELRDNKPFRISPINTSEFFTHHSGCSYVNDNRGFGASSLQDVGFIHSSSSSGFTTDLWPMLSFTKIPLCFSDILFPSQIGAAIAHAHPDLVDAQMTDFWGSYCTFDCNSEPIIEEYDIGNHHSLPRETVHKFKYVLDIDGNTFSGRYIGLLKSGSLVFKSTGFQEYFTDWLRPYEHYIPVKLDLSDLADRVKWAIENEDEARLNNCYFAAVLLEWARLQNAAAGWAL</sequence>
<keyword evidence="2" id="KW-0808">Transferase</keyword>
<evidence type="ECO:0000256" key="1">
    <source>
        <dbReference type="ARBA" id="ARBA00010118"/>
    </source>
</evidence>
<dbReference type="Proteomes" id="UP001218218">
    <property type="component" value="Unassembled WGS sequence"/>
</dbReference>